<dbReference type="EMBL" id="BORR01000003">
    <property type="protein sequence ID" value="GIO36189.1"/>
    <property type="molecule type" value="Genomic_DNA"/>
</dbReference>
<dbReference type="SUPFAM" id="SSF55846">
    <property type="entry name" value="N-acetylmuramoyl-L-alanine amidase-like"/>
    <property type="match status" value="1"/>
</dbReference>
<evidence type="ECO:0000313" key="6">
    <source>
        <dbReference type="EMBL" id="GIO36189.1"/>
    </source>
</evidence>
<dbReference type="SMART" id="SM00644">
    <property type="entry name" value="Ami_2"/>
    <property type="match status" value="1"/>
</dbReference>
<dbReference type="GO" id="GO:0008745">
    <property type="term" value="F:N-acetylmuramoyl-L-alanine amidase activity"/>
    <property type="evidence" value="ECO:0007669"/>
    <property type="project" value="UniProtKB-EC"/>
</dbReference>
<dbReference type="EC" id="3.5.1.28" evidence="2"/>
<keyword evidence="3" id="KW-0378">Hydrolase</keyword>
<evidence type="ECO:0000256" key="3">
    <source>
        <dbReference type="ARBA" id="ARBA00022801"/>
    </source>
</evidence>
<dbReference type="PANTHER" id="PTHR30417">
    <property type="entry name" value="N-ACETYLMURAMOYL-L-ALANINE AMIDASE AMID"/>
    <property type="match status" value="1"/>
</dbReference>
<dbReference type="GO" id="GO:0071555">
    <property type="term" value="P:cell wall organization"/>
    <property type="evidence" value="ECO:0007669"/>
    <property type="project" value="UniProtKB-KW"/>
</dbReference>
<dbReference type="GO" id="GO:0009253">
    <property type="term" value="P:peptidoglycan catabolic process"/>
    <property type="evidence" value="ECO:0007669"/>
    <property type="project" value="InterPro"/>
</dbReference>
<reference evidence="6 7" key="1">
    <citation type="submission" date="2021-03" db="EMBL/GenBank/DDBJ databases">
        <title>Antimicrobial resistance genes in bacteria isolated from Japanese honey, and their potential for conferring macrolide and lincosamide resistance in the American foulbrood pathogen Paenibacillus larvae.</title>
        <authorList>
            <person name="Okamoto M."/>
            <person name="Kumagai M."/>
            <person name="Kanamori H."/>
            <person name="Takamatsu D."/>
        </authorList>
    </citation>
    <scope>NUCLEOTIDE SEQUENCE [LARGE SCALE GENOMIC DNA]</scope>
    <source>
        <strain evidence="6 7">J41TS12</strain>
    </source>
</reference>
<evidence type="ECO:0000256" key="1">
    <source>
        <dbReference type="ARBA" id="ARBA00001561"/>
    </source>
</evidence>
<feature type="domain" description="N-acetylmuramoyl-L-alanine amidase" evidence="5">
    <location>
        <begin position="18"/>
        <end position="168"/>
    </location>
</feature>
<organism evidence="6 7">
    <name type="scientific">Paenibacillus antibioticophila</name>
    <dbReference type="NCBI Taxonomy" id="1274374"/>
    <lineage>
        <taxon>Bacteria</taxon>
        <taxon>Bacillati</taxon>
        <taxon>Bacillota</taxon>
        <taxon>Bacilli</taxon>
        <taxon>Bacillales</taxon>
        <taxon>Paenibacillaceae</taxon>
        <taxon>Paenibacillus</taxon>
    </lineage>
</organism>
<dbReference type="Proteomes" id="UP000681162">
    <property type="component" value="Unassembled WGS sequence"/>
</dbReference>
<comment type="catalytic activity">
    <reaction evidence="1">
        <text>Hydrolyzes the link between N-acetylmuramoyl residues and L-amino acid residues in certain cell-wall glycopeptides.</text>
        <dbReference type="EC" id="3.5.1.28"/>
    </reaction>
</comment>
<keyword evidence="4" id="KW-0961">Cell wall biogenesis/degradation</keyword>
<accession>A0A920CGK6</accession>
<evidence type="ECO:0000313" key="7">
    <source>
        <dbReference type="Proteomes" id="UP000681162"/>
    </source>
</evidence>
<protein>
    <recommendedName>
        <fullName evidence="2">N-acetylmuramoyl-L-alanine amidase</fullName>
        <ecNumber evidence="2">3.5.1.28</ecNumber>
    </recommendedName>
</protein>
<dbReference type="InterPro" id="IPR036505">
    <property type="entry name" value="Amidase/PGRP_sf"/>
</dbReference>
<dbReference type="PANTHER" id="PTHR30417:SF1">
    <property type="entry name" value="N-ACETYLMURAMOYL-L-ALANINE AMIDASE AMID"/>
    <property type="match status" value="1"/>
</dbReference>
<comment type="caution">
    <text evidence="6">The sequence shown here is derived from an EMBL/GenBank/DDBJ whole genome shotgun (WGS) entry which is preliminary data.</text>
</comment>
<proteinExistence type="predicted"/>
<evidence type="ECO:0000256" key="4">
    <source>
        <dbReference type="ARBA" id="ARBA00023316"/>
    </source>
</evidence>
<gene>
    <name evidence="6" type="ORF">J41TS12_10500</name>
</gene>
<dbReference type="GO" id="GO:0009254">
    <property type="term" value="P:peptidoglycan turnover"/>
    <property type="evidence" value="ECO:0007669"/>
    <property type="project" value="TreeGrafter"/>
</dbReference>
<name>A0A920CGK6_9BACL</name>
<dbReference type="AlphaFoldDB" id="A0A920CGK6"/>
<evidence type="ECO:0000259" key="5">
    <source>
        <dbReference type="SMART" id="SM00644"/>
    </source>
</evidence>
<dbReference type="Gene3D" id="3.40.80.10">
    <property type="entry name" value="Peptidoglycan recognition protein-like"/>
    <property type="match status" value="1"/>
</dbReference>
<dbReference type="InterPro" id="IPR051206">
    <property type="entry name" value="NAMLAA_amidase_2"/>
</dbReference>
<dbReference type="Pfam" id="PF01510">
    <property type="entry name" value="Amidase_2"/>
    <property type="match status" value="1"/>
</dbReference>
<dbReference type="InterPro" id="IPR002502">
    <property type="entry name" value="Amidase_domain"/>
</dbReference>
<dbReference type="RefSeq" id="WP_212938542.1">
    <property type="nucleotide sequence ID" value="NZ_BORR01000003.1"/>
</dbReference>
<keyword evidence="7" id="KW-1185">Reference proteome</keyword>
<sequence length="308" mass="34111">MNTTKYPIERRYINKRPNVRPGTRLTTGSPAFFVAHDTGNPGAPADNHFTYFNNLTGLSASAQVFIDDTKILEIIPTGTGSDPGEKAWHVRYNVTTDNERFGYDANDTALGVELCYGTSSKGKKINFDEAYKRFVWYLAYCCDRWNKNPSTHIASHKQLDPGRKVDCEQALATAGKTLKNLITDVAAEMATSINVPDFVQLPATVAQHLIDTYISPAWFASQRAGDEIGKKHYHNLANNLRMAAGIPLIPGKPAAPITTLHKSNAQEIIFRWLSPGWFKAKAEGNTVLANQFNTYANHLRRSAGIPVE</sequence>
<evidence type="ECO:0000256" key="2">
    <source>
        <dbReference type="ARBA" id="ARBA00011901"/>
    </source>
</evidence>